<dbReference type="OrthoDB" id="5405464at2"/>
<evidence type="ECO:0008006" key="4">
    <source>
        <dbReference type="Google" id="ProtNLM"/>
    </source>
</evidence>
<keyword evidence="1" id="KW-0472">Membrane</keyword>
<feature type="transmembrane region" description="Helical" evidence="1">
    <location>
        <begin position="16"/>
        <end position="36"/>
    </location>
</feature>
<gene>
    <name evidence="2" type="ORF">GA0061102_1001340</name>
</gene>
<evidence type="ECO:0000256" key="1">
    <source>
        <dbReference type="SAM" id="Phobius"/>
    </source>
</evidence>
<feature type="transmembrane region" description="Helical" evidence="1">
    <location>
        <begin position="90"/>
        <end position="110"/>
    </location>
</feature>
<keyword evidence="3" id="KW-1185">Reference proteome</keyword>
<organism evidence="2 3">
    <name type="scientific">Rhizobium miluonense</name>
    <dbReference type="NCBI Taxonomy" id="411945"/>
    <lineage>
        <taxon>Bacteria</taxon>
        <taxon>Pseudomonadati</taxon>
        <taxon>Pseudomonadota</taxon>
        <taxon>Alphaproteobacteria</taxon>
        <taxon>Hyphomicrobiales</taxon>
        <taxon>Rhizobiaceae</taxon>
        <taxon>Rhizobium/Agrobacterium group</taxon>
        <taxon>Rhizobium</taxon>
    </lineage>
</organism>
<evidence type="ECO:0000313" key="3">
    <source>
        <dbReference type="Proteomes" id="UP000199435"/>
    </source>
</evidence>
<dbReference type="EMBL" id="FMAH01000001">
    <property type="protein sequence ID" value="SCB09375.1"/>
    <property type="molecule type" value="Genomic_DNA"/>
</dbReference>
<dbReference type="AlphaFoldDB" id="A0A1C3U1Y1"/>
<accession>A0A1C3U1Y1</accession>
<keyword evidence="1" id="KW-1133">Transmembrane helix</keyword>
<proteinExistence type="predicted"/>
<feature type="transmembrane region" description="Helical" evidence="1">
    <location>
        <begin position="57"/>
        <end position="78"/>
    </location>
</feature>
<reference evidence="3" key="1">
    <citation type="submission" date="2016-08" db="EMBL/GenBank/DDBJ databases">
        <authorList>
            <person name="Varghese N."/>
            <person name="Submissions Spin"/>
        </authorList>
    </citation>
    <scope>NUCLEOTIDE SEQUENCE [LARGE SCALE GENOMIC DNA]</scope>
    <source>
        <strain evidence="3">HAMBI 2971</strain>
    </source>
</reference>
<dbReference type="RefSeq" id="WP_092843411.1">
    <property type="nucleotide sequence ID" value="NZ_FMAH01000001.1"/>
</dbReference>
<protein>
    <recommendedName>
        <fullName evidence="4">DUF4870 domain-containing protein</fullName>
    </recommendedName>
</protein>
<keyword evidence="1" id="KW-0812">Transmembrane</keyword>
<sequence>MTEAVVRKTGGVPSNYAIILFGLFFFPIQIVAIFFAKKRRYDGDDWERSHYEMQYRSAAAYLAIELALFIIGAVALRLTPARNVAEVASLRTWMGFITFAGYVPLAWLAIRCIRGLFLAGAKAPLANPRSYTIWPH</sequence>
<evidence type="ECO:0000313" key="2">
    <source>
        <dbReference type="EMBL" id="SCB09375.1"/>
    </source>
</evidence>
<name>A0A1C3U1Y1_9HYPH</name>
<dbReference type="Proteomes" id="UP000199435">
    <property type="component" value="Unassembled WGS sequence"/>
</dbReference>